<name>A0ABV3X3Q7_9FIRM</name>
<keyword evidence="11" id="KW-0969">Cilium</keyword>
<dbReference type="InterPro" id="IPR010930">
    <property type="entry name" value="Flg_bb/hook_C_dom"/>
</dbReference>
<evidence type="ECO:0000256" key="5">
    <source>
        <dbReference type="ARBA" id="ARBA00022525"/>
    </source>
</evidence>
<keyword evidence="5 7" id="KW-0964">Secreted</keyword>
<dbReference type="Pfam" id="PF06429">
    <property type="entry name" value="Flg_bbr_C"/>
    <property type="match status" value="1"/>
</dbReference>
<evidence type="ECO:0000259" key="10">
    <source>
        <dbReference type="Pfam" id="PF22638"/>
    </source>
</evidence>
<evidence type="ECO:0000256" key="2">
    <source>
        <dbReference type="ARBA" id="ARBA00004613"/>
    </source>
</evidence>
<evidence type="ECO:0000259" key="9">
    <source>
        <dbReference type="Pfam" id="PF06429"/>
    </source>
</evidence>
<sequence>MRSTFSGLNTMVRGIYQNQLSLDTVGHNITNANTEGYSRQRVNLATTRALDHPGLFGGLQIGTGVDAESLTRARDFFADKQYWQEEATESYAKLRQRNYDKVEAVFDDSKKNGIKNELHKFYSAWNDLSVYASEPAKRISVIEAGKQFADRLEEAAQSVQKQLDLVYREMEANVADVNDITKKIVDLNKNIAFAEANGSMANDLRDKRDLLVDKLSQHMSLHVYEMENGMYQIVSGGASIVNGISRLELKMDGPVENKRYGVNDYSLIFKDTNTLFVPGNGKLQAAVDAIKEDKAYMDKLASIAATFMTQFNDQHRAGAGIDKDATSNLNFFGENDRYYVWDKERQSLLAAKVTGTASSTAGTPPVTTHTTTLSTAAGDTQELQGLQIIKAMKVSAELVAQNGELKVAARGFGDNSDAKNSYVQNLGYNNATIPPNITGAGTVVHKTQDMNGTADGSNAVLLTNIFNMEQKDTGLSIYRTPTAGSPTEHRPIGTVSLNNYYNSVTSALGIDSNAMDSKAKFQENVMTQIEAWRTSVSGVNWNEELSNMIKFQQGYSASARCLTTMDEMLDRLVNNTGLVGR</sequence>
<evidence type="ECO:0000256" key="6">
    <source>
        <dbReference type="ARBA" id="ARBA00023143"/>
    </source>
</evidence>
<evidence type="ECO:0000313" key="12">
    <source>
        <dbReference type="Proteomes" id="UP001559623"/>
    </source>
</evidence>
<dbReference type="Pfam" id="PF22638">
    <property type="entry name" value="FlgK_D1"/>
    <property type="match status" value="1"/>
</dbReference>
<feature type="domain" description="Flagellar basal-body/hook protein C-terminal" evidence="9">
    <location>
        <begin position="536"/>
        <end position="574"/>
    </location>
</feature>
<dbReference type="Proteomes" id="UP001559623">
    <property type="component" value="Unassembled WGS sequence"/>
</dbReference>
<dbReference type="InterPro" id="IPR053927">
    <property type="entry name" value="FlgK_helical"/>
</dbReference>
<evidence type="ECO:0000256" key="8">
    <source>
        <dbReference type="SAM" id="Coils"/>
    </source>
</evidence>
<evidence type="ECO:0000256" key="4">
    <source>
        <dbReference type="ARBA" id="ARBA00016244"/>
    </source>
</evidence>
<comment type="similarity">
    <text evidence="3 7">Belongs to the flagella basal body rod proteins family.</text>
</comment>
<evidence type="ECO:0000256" key="1">
    <source>
        <dbReference type="ARBA" id="ARBA00004365"/>
    </source>
</evidence>
<gene>
    <name evidence="7 11" type="primary">flgK</name>
    <name evidence="11" type="ORF">QCO44_04110</name>
</gene>
<dbReference type="NCBIfam" id="TIGR02492">
    <property type="entry name" value="flgK_ends"/>
    <property type="match status" value="1"/>
</dbReference>
<reference evidence="11 12" key="1">
    <citation type="submission" date="2023-04" db="EMBL/GenBank/DDBJ databases">
        <title>Genome Sequence of Selenomonas sputigena ATCC 33150.</title>
        <authorList>
            <person name="Miller D.P."/>
            <person name="Anvari S."/>
            <person name="Polson S.W."/>
            <person name="Macdonald M."/>
            <person name="Mcdowell J.V."/>
        </authorList>
    </citation>
    <scope>NUCLEOTIDE SEQUENCE [LARGE SCALE GENOMIC DNA]</scope>
    <source>
        <strain evidence="11 12">ATCC 33150</strain>
    </source>
</reference>
<keyword evidence="11" id="KW-0282">Flagellum</keyword>
<dbReference type="PANTHER" id="PTHR30033:SF1">
    <property type="entry name" value="FLAGELLAR HOOK-ASSOCIATED PROTEIN 1"/>
    <property type="match status" value="1"/>
</dbReference>
<evidence type="ECO:0000256" key="3">
    <source>
        <dbReference type="ARBA" id="ARBA00009677"/>
    </source>
</evidence>
<keyword evidence="8" id="KW-0175">Coiled coil</keyword>
<keyword evidence="11" id="KW-0966">Cell projection</keyword>
<dbReference type="RefSeq" id="WP_368846550.1">
    <property type="nucleotide sequence ID" value="NZ_CP194411.1"/>
</dbReference>
<evidence type="ECO:0000256" key="7">
    <source>
        <dbReference type="RuleBase" id="RU362065"/>
    </source>
</evidence>
<evidence type="ECO:0000313" key="11">
    <source>
        <dbReference type="EMBL" id="MEX5284829.1"/>
    </source>
</evidence>
<feature type="domain" description="Flagellar hook-associated protein FlgK helical" evidence="10">
    <location>
        <begin position="100"/>
        <end position="328"/>
    </location>
</feature>
<dbReference type="SUPFAM" id="SSF64518">
    <property type="entry name" value="Phase 1 flagellin"/>
    <property type="match status" value="1"/>
</dbReference>
<protein>
    <recommendedName>
        <fullName evidence="4 7">Flagellar hook-associated protein 1</fullName>
        <shortName evidence="7">HAP1</shortName>
    </recommendedName>
</protein>
<organism evidence="11 12">
    <name type="scientific">Selenomonas sputigena</name>
    <dbReference type="NCBI Taxonomy" id="69823"/>
    <lineage>
        <taxon>Bacteria</taxon>
        <taxon>Bacillati</taxon>
        <taxon>Bacillota</taxon>
        <taxon>Negativicutes</taxon>
        <taxon>Selenomonadales</taxon>
        <taxon>Selenomonadaceae</taxon>
        <taxon>Selenomonas</taxon>
    </lineage>
</organism>
<proteinExistence type="inferred from homology"/>
<comment type="subcellular location">
    <subcellularLocation>
        <location evidence="1 7">Bacterial flagellum</location>
    </subcellularLocation>
    <subcellularLocation>
        <location evidence="2 7">Secreted</location>
    </subcellularLocation>
</comment>
<comment type="caution">
    <text evidence="11">The sequence shown here is derived from an EMBL/GenBank/DDBJ whole genome shotgun (WGS) entry which is preliminary data.</text>
</comment>
<dbReference type="InterPro" id="IPR002371">
    <property type="entry name" value="FlgK"/>
</dbReference>
<keyword evidence="6 7" id="KW-0975">Bacterial flagellum</keyword>
<keyword evidence="12" id="KW-1185">Reference proteome</keyword>
<dbReference type="EMBL" id="JARVLH010000002">
    <property type="protein sequence ID" value="MEX5284829.1"/>
    <property type="molecule type" value="Genomic_DNA"/>
</dbReference>
<accession>A0ABV3X3Q7</accession>
<dbReference type="PANTHER" id="PTHR30033">
    <property type="entry name" value="FLAGELLAR HOOK-ASSOCIATED PROTEIN 1"/>
    <property type="match status" value="1"/>
</dbReference>
<feature type="coiled-coil region" evidence="8">
    <location>
        <begin position="149"/>
        <end position="197"/>
    </location>
</feature>
<dbReference type="PRINTS" id="PR01005">
    <property type="entry name" value="FLGHOOKAP1"/>
</dbReference>